<feature type="compositionally biased region" description="Low complexity" evidence="3">
    <location>
        <begin position="368"/>
        <end position="377"/>
    </location>
</feature>
<keyword evidence="4" id="KW-0176">Collagen</keyword>
<name>A0A4U5VLA0_COLLU</name>
<dbReference type="EMBL" id="CM014097">
    <property type="protein sequence ID" value="TKS89213.1"/>
    <property type="molecule type" value="Genomic_DNA"/>
</dbReference>
<dbReference type="AlphaFoldDB" id="A0A4U5VLA0"/>
<dbReference type="GO" id="GO:0005581">
    <property type="term" value="C:collagen trimer"/>
    <property type="evidence" value="ECO:0007669"/>
    <property type="project" value="UniProtKB-KW"/>
</dbReference>
<dbReference type="InterPro" id="IPR008160">
    <property type="entry name" value="Collagen"/>
</dbReference>
<feature type="compositionally biased region" description="Low complexity" evidence="3">
    <location>
        <begin position="299"/>
        <end position="332"/>
    </location>
</feature>
<keyword evidence="2" id="KW-0964">Secreted</keyword>
<feature type="region of interest" description="Disordered" evidence="3">
    <location>
        <begin position="434"/>
        <end position="494"/>
    </location>
</feature>
<dbReference type="InterPro" id="IPR050149">
    <property type="entry name" value="Collagen_superfamily"/>
</dbReference>
<accession>A0A4U5VLA0</accession>
<evidence type="ECO:0000256" key="2">
    <source>
        <dbReference type="ARBA" id="ARBA00022530"/>
    </source>
</evidence>
<evidence type="ECO:0000313" key="5">
    <source>
        <dbReference type="Proteomes" id="UP000298787"/>
    </source>
</evidence>
<feature type="region of interest" description="Disordered" evidence="3">
    <location>
        <begin position="192"/>
        <end position="253"/>
    </location>
</feature>
<organism evidence="4 5">
    <name type="scientific">Collichthys lucidus</name>
    <name type="common">Big head croaker</name>
    <name type="synonym">Sciaena lucida</name>
    <dbReference type="NCBI Taxonomy" id="240159"/>
    <lineage>
        <taxon>Eukaryota</taxon>
        <taxon>Metazoa</taxon>
        <taxon>Chordata</taxon>
        <taxon>Craniata</taxon>
        <taxon>Vertebrata</taxon>
        <taxon>Euteleostomi</taxon>
        <taxon>Actinopterygii</taxon>
        <taxon>Neopterygii</taxon>
        <taxon>Teleostei</taxon>
        <taxon>Neoteleostei</taxon>
        <taxon>Acanthomorphata</taxon>
        <taxon>Eupercaria</taxon>
        <taxon>Sciaenidae</taxon>
        <taxon>Collichthys</taxon>
    </lineage>
</organism>
<protein>
    <submittedName>
        <fullName evidence="4">Collagen alpha-1(XIV) chain</fullName>
    </submittedName>
</protein>
<dbReference type="STRING" id="240159.A0A4U5VLA0"/>
<dbReference type="Proteomes" id="UP000298787">
    <property type="component" value="Chromosome 20"/>
</dbReference>
<dbReference type="GO" id="GO:0031012">
    <property type="term" value="C:extracellular matrix"/>
    <property type="evidence" value="ECO:0007669"/>
    <property type="project" value="TreeGrafter"/>
</dbReference>
<dbReference type="Gene3D" id="2.60.120.200">
    <property type="match status" value="1"/>
</dbReference>
<evidence type="ECO:0000256" key="1">
    <source>
        <dbReference type="ARBA" id="ARBA00004498"/>
    </source>
</evidence>
<feature type="region of interest" description="Disordered" evidence="3">
    <location>
        <begin position="279"/>
        <end position="402"/>
    </location>
</feature>
<evidence type="ECO:0000256" key="3">
    <source>
        <dbReference type="SAM" id="MobiDB-lite"/>
    </source>
</evidence>
<gene>
    <name evidence="4" type="ORF">D9C73_022356</name>
</gene>
<keyword evidence="5" id="KW-1185">Reference proteome</keyword>
<feature type="region of interest" description="Disordered" evidence="3">
    <location>
        <begin position="158"/>
        <end position="178"/>
    </location>
</feature>
<dbReference type="PANTHER" id="PTHR24023">
    <property type="entry name" value="COLLAGEN ALPHA"/>
    <property type="match status" value="1"/>
</dbReference>
<dbReference type="GO" id="GO:0030198">
    <property type="term" value="P:extracellular matrix organization"/>
    <property type="evidence" value="ECO:0007669"/>
    <property type="project" value="TreeGrafter"/>
</dbReference>
<dbReference type="PANTHER" id="PTHR24023:SF1082">
    <property type="entry name" value="COLLAGEN TRIPLE HELIX REPEAT"/>
    <property type="match status" value="1"/>
</dbReference>
<evidence type="ECO:0000313" key="4">
    <source>
        <dbReference type="EMBL" id="TKS89213.1"/>
    </source>
</evidence>
<keyword evidence="2" id="KW-0272">Extracellular matrix</keyword>
<proteinExistence type="predicted"/>
<reference evidence="4 5" key="1">
    <citation type="submission" date="2019-01" db="EMBL/GenBank/DDBJ databases">
        <title>Genome Assembly of Collichthys lucidus.</title>
        <authorList>
            <person name="Cai M."/>
            <person name="Xiao S."/>
        </authorList>
    </citation>
    <scope>NUCLEOTIDE SEQUENCE [LARGE SCALE GENOMIC DNA]</scope>
    <source>
        <strain evidence="4">JT15FE1705JMU</strain>
        <tissue evidence="4">Muscle</tissue>
    </source>
</reference>
<dbReference type="GO" id="GO:0005615">
    <property type="term" value="C:extracellular space"/>
    <property type="evidence" value="ECO:0007669"/>
    <property type="project" value="TreeGrafter"/>
</dbReference>
<dbReference type="GO" id="GO:0030020">
    <property type="term" value="F:extracellular matrix structural constituent conferring tensile strength"/>
    <property type="evidence" value="ECO:0007669"/>
    <property type="project" value="TreeGrafter"/>
</dbReference>
<dbReference type="Pfam" id="PF01391">
    <property type="entry name" value="Collagen"/>
    <property type="match status" value="2"/>
</dbReference>
<feature type="compositionally biased region" description="Basic and acidic residues" evidence="3">
    <location>
        <begin position="467"/>
        <end position="477"/>
    </location>
</feature>
<sequence length="494" mass="52121">MFSLTQLHIAISKTSARVVIDCKMVAEKTINAAGNITIDGLEVLGRMVRSRGNKDNSAPFQLQIFDIVCSTSWANRDKCCELPGLEGGRLPGHAKACTCTQDSKGPPALLDHQEAQESEEPGVIVESQARWVLQEREDRKVKLDNKEHRESLAELELRAEKDLQDRENESCDETPSQTMHINTNNIWIYFSAQGLPGKDGPPGRQGPSGTIGTPGAPGSPGNTGPPGKQGDLGPPGPPGGKGEKGERGDLQSTASVQAIARQVCEQLIQSHMARYNSILNHVPSPPVSIRTVPGPPGEPGRQGPPGSQGEQGPPGRPGFPGQNGQNGQPGERGQPGEKGEKGSQGVGVQGPRGPSGPPGPQGQGRPGSQGTSGRPGNPGAPGRPGVPGPVGSAGPPGYCDQNSCVGYNVGVQLPSNVFQNYGEVEEDDPYRYYQPNYPAPQPVAPDDPTYAQDDVEMRSPGVHRSARSLDGDEEKIGPKRRLKRGAKTLSGLIK</sequence>
<comment type="subcellular location">
    <subcellularLocation>
        <location evidence="1">Secreted</location>
        <location evidence="1">Extracellular space</location>
        <location evidence="1">Extracellular matrix</location>
    </subcellularLocation>
</comment>
<feature type="compositionally biased region" description="Basic and acidic residues" evidence="3">
    <location>
        <begin position="158"/>
        <end position="169"/>
    </location>
</feature>